<dbReference type="Proteomes" id="UP000030686">
    <property type="component" value="Unassembled WGS sequence"/>
</dbReference>
<keyword evidence="2" id="KW-1185">Reference proteome</keyword>
<proteinExistence type="predicted"/>
<protein>
    <submittedName>
        <fullName evidence="1">Uncharacterized protein</fullName>
    </submittedName>
</protein>
<dbReference type="EMBL" id="HG792019">
    <property type="protein sequence ID" value="CDM36269.1"/>
    <property type="molecule type" value="Genomic_DNA"/>
</dbReference>
<sequence length="108" mass="12624">MAYSIKKLLGGPDPYRNSRVKFIRQSQTLKAKAYKLTKFYNTDIYLVFNHHKIEGLPESPESNLSRLTRYFATRLEHFRLLEDLYRDIDPANVIADKEALQIKSGECD</sequence>
<reference evidence="1" key="1">
    <citation type="journal article" date="2014" name="Nat. Commun.">
        <title>Multiple recent horizontal transfers of a large genomic region in cheese making fungi.</title>
        <authorList>
            <person name="Cheeseman K."/>
            <person name="Ropars J."/>
            <person name="Renault P."/>
            <person name="Dupont J."/>
            <person name="Gouzy J."/>
            <person name="Branca A."/>
            <person name="Abraham A.L."/>
            <person name="Ceppi M."/>
            <person name="Conseiller E."/>
            <person name="Debuchy R."/>
            <person name="Malagnac F."/>
            <person name="Goarin A."/>
            <person name="Silar P."/>
            <person name="Lacoste S."/>
            <person name="Sallet E."/>
            <person name="Bensimon A."/>
            <person name="Giraud T."/>
            <person name="Brygoo Y."/>
        </authorList>
    </citation>
    <scope>NUCLEOTIDE SEQUENCE [LARGE SCALE GENOMIC DNA]</scope>
    <source>
        <strain evidence="1">FM164</strain>
    </source>
</reference>
<evidence type="ECO:0000313" key="1">
    <source>
        <dbReference type="EMBL" id="CDM36269.1"/>
    </source>
</evidence>
<dbReference type="OrthoDB" id="4348334at2759"/>
<accession>W6QQE0</accession>
<dbReference type="STRING" id="1365484.W6QQE0"/>
<organism evidence="1 2">
    <name type="scientific">Penicillium roqueforti (strain FM164)</name>
    <dbReference type="NCBI Taxonomy" id="1365484"/>
    <lineage>
        <taxon>Eukaryota</taxon>
        <taxon>Fungi</taxon>
        <taxon>Dikarya</taxon>
        <taxon>Ascomycota</taxon>
        <taxon>Pezizomycotina</taxon>
        <taxon>Eurotiomycetes</taxon>
        <taxon>Eurotiomycetidae</taxon>
        <taxon>Eurotiales</taxon>
        <taxon>Aspergillaceae</taxon>
        <taxon>Penicillium</taxon>
    </lineage>
</organism>
<name>W6QQE0_PENRF</name>
<dbReference type="OMA" id="NSCKMEG"/>
<gene>
    <name evidence="1" type="ORF">PROQFM164_S05g000102</name>
</gene>
<dbReference type="AlphaFoldDB" id="W6QQE0"/>
<evidence type="ECO:0000313" key="2">
    <source>
        <dbReference type="Proteomes" id="UP000030686"/>
    </source>
</evidence>